<proteinExistence type="predicted"/>
<gene>
    <name evidence="2" type="ORF">GHT09_002127</name>
    <name evidence="3" type="ORF">MONAX_5E039541</name>
</gene>
<feature type="region of interest" description="Disordered" evidence="1">
    <location>
        <begin position="1"/>
        <end position="21"/>
    </location>
</feature>
<dbReference type="EMBL" id="CABDUW010000001">
    <property type="protein sequence ID" value="VTJ50705.1"/>
    <property type="molecule type" value="Genomic_DNA"/>
</dbReference>
<reference evidence="3 4" key="1">
    <citation type="submission" date="2019-04" db="EMBL/GenBank/DDBJ databases">
        <authorList>
            <person name="Alioto T."/>
            <person name="Alioto T."/>
        </authorList>
    </citation>
    <scope>NUCLEOTIDE SEQUENCE [LARGE SCALE GENOMIC DNA]</scope>
</reference>
<accession>A0A5E4A0R3</accession>
<organism evidence="3 4">
    <name type="scientific">Marmota monax</name>
    <name type="common">Woodchuck</name>
    <dbReference type="NCBI Taxonomy" id="9995"/>
    <lineage>
        <taxon>Eukaryota</taxon>
        <taxon>Metazoa</taxon>
        <taxon>Chordata</taxon>
        <taxon>Craniata</taxon>
        <taxon>Vertebrata</taxon>
        <taxon>Euteleostomi</taxon>
        <taxon>Mammalia</taxon>
        <taxon>Eutheria</taxon>
        <taxon>Euarchontoglires</taxon>
        <taxon>Glires</taxon>
        <taxon>Rodentia</taxon>
        <taxon>Sciuromorpha</taxon>
        <taxon>Sciuridae</taxon>
        <taxon>Xerinae</taxon>
        <taxon>Marmotini</taxon>
        <taxon>Marmota</taxon>
    </lineage>
</organism>
<dbReference type="Proteomes" id="UP000335636">
    <property type="component" value="Unassembled WGS sequence"/>
</dbReference>
<keyword evidence="4" id="KW-1185">Reference proteome</keyword>
<evidence type="ECO:0000313" key="4">
    <source>
        <dbReference type="Proteomes" id="UP000335636"/>
    </source>
</evidence>
<sequence length="91" mass="9971">MSVQMSWVKPPAPQGGRASSRHCHFTAMGRPGKMFPSLIFLLQVLAGPTRTTENSEFYLAGDYLLGGLFTLHANMKGPAHLNVLQVPKCEE</sequence>
<dbReference type="EMBL" id="WJEC01007840">
    <property type="protein sequence ID" value="KAF7466627.1"/>
    <property type="molecule type" value="Genomic_DNA"/>
</dbReference>
<protein>
    <submittedName>
        <fullName evidence="3">Uncharacterized protein</fullName>
    </submittedName>
</protein>
<evidence type="ECO:0000256" key="1">
    <source>
        <dbReference type="SAM" id="MobiDB-lite"/>
    </source>
</evidence>
<dbReference type="AlphaFoldDB" id="A0A5E4A0R3"/>
<name>A0A5E4A0R3_MARMO</name>
<dbReference type="Proteomes" id="UP000662637">
    <property type="component" value="Unassembled WGS sequence"/>
</dbReference>
<evidence type="ECO:0000313" key="2">
    <source>
        <dbReference type="EMBL" id="KAF7466627.1"/>
    </source>
</evidence>
<evidence type="ECO:0000313" key="3">
    <source>
        <dbReference type="EMBL" id="VTJ50705.1"/>
    </source>
</evidence>
<reference evidence="2" key="2">
    <citation type="submission" date="2020-08" db="EMBL/GenBank/DDBJ databases">
        <authorList>
            <person name="Shumante A."/>
            <person name="Zimin A.V."/>
            <person name="Puiu D."/>
            <person name="Salzberg S.L."/>
        </authorList>
    </citation>
    <scope>NUCLEOTIDE SEQUENCE</scope>
    <source>
        <strain evidence="2">WC2-LM</strain>
        <tissue evidence="2">Liver</tissue>
    </source>
</reference>